<name>A0A174L6Q3_9BACE</name>
<feature type="transmembrane region" description="Helical" evidence="6">
    <location>
        <begin position="317"/>
        <end position="340"/>
    </location>
</feature>
<dbReference type="RefSeq" id="WP_055171336.1">
    <property type="nucleotide sequence ID" value="NZ_CP081920.1"/>
</dbReference>
<evidence type="ECO:0000313" key="14">
    <source>
        <dbReference type="Proteomes" id="UP000095725"/>
    </source>
</evidence>
<feature type="domain" description="ABC3 transporter permease C-terminal" evidence="7">
    <location>
        <begin position="278"/>
        <end position="377"/>
    </location>
</feature>
<protein>
    <submittedName>
        <fullName evidence="12">ABC transporter permease</fullName>
    </submittedName>
    <submittedName>
        <fullName evidence="11">FtsX-like permease family protein</fullName>
    </submittedName>
    <submittedName>
        <fullName evidence="9">FtsX-related transporter permease</fullName>
    </submittedName>
</protein>
<feature type="transmembrane region" description="Helical" evidence="6">
    <location>
        <begin position="20"/>
        <end position="40"/>
    </location>
</feature>
<dbReference type="InterPro" id="IPR025857">
    <property type="entry name" value="MacB_PCD"/>
</dbReference>
<comment type="subcellular location">
    <subcellularLocation>
        <location evidence="1">Cell membrane</location>
        <topology evidence="1">Multi-pass membrane protein</topology>
    </subcellularLocation>
</comment>
<dbReference type="GO" id="GO:0022857">
    <property type="term" value="F:transmembrane transporter activity"/>
    <property type="evidence" value="ECO:0007669"/>
    <property type="project" value="TreeGrafter"/>
</dbReference>
<reference evidence="11 16" key="3">
    <citation type="journal article" date="2019" name="Nat. Med.">
        <title>A library of human gut bacterial isolates paired with longitudinal multiomics data enables mechanistic microbiome research.</title>
        <authorList>
            <person name="Poyet M."/>
            <person name="Groussin M."/>
            <person name="Gibbons S.M."/>
            <person name="Avila-Pacheco J."/>
            <person name="Jiang X."/>
            <person name="Kearney S.M."/>
            <person name="Perrotta A.R."/>
            <person name="Berdy B."/>
            <person name="Zhao S."/>
            <person name="Lieberman T.D."/>
            <person name="Swanson P.K."/>
            <person name="Smith M."/>
            <person name="Roesemann S."/>
            <person name="Alexander J.E."/>
            <person name="Rich S.A."/>
            <person name="Livny J."/>
            <person name="Vlamakis H."/>
            <person name="Clish C."/>
            <person name="Bullock K."/>
            <person name="Deik A."/>
            <person name="Scott J."/>
            <person name="Pierce K.A."/>
            <person name="Xavier R.J."/>
            <person name="Alm E.J."/>
        </authorList>
    </citation>
    <scope>NUCLEOTIDE SEQUENCE [LARGE SCALE GENOMIC DNA]</scope>
    <source>
        <strain evidence="11 16">BIOML-A21</strain>
    </source>
</reference>
<keyword evidence="3 6" id="KW-0812">Transmembrane</keyword>
<feature type="domain" description="MacB-like periplasmic core" evidence="8">
    <location>
        <begin position="18"/>
        <end position="194"/>
    </location>
</feature>
<evidence type="ECO:0000256" key="3">
    <source>
        <dbReference type="ARBA" id="ARBA00022692"/>
    </source>
</evidence>
<feature type="transmembrane region" description="Helical" evidence="6">
    <location>
        <begin position="753"/>
        <end position="775"/>
    </location>
</feature>
<reference evidence="13 14" key="1">
    <citation type="submission" date="2015-09" db="EMBL/GenBank/DDBJ databases">
        <authorList>
            <consortium name="Pathogen Informatics"/>
        </authorList>
    </citation>
    <scope>NUCLEOTIDE SEQUENCE [LARGE SCALE GENOMIC DNA]</scope>
    <source>
        <strain evidence="9 13">2789STDY5834880</strain>
        <strain evidence="10 14">2789STDY5834946</strain>
    </source>
</reference>
<keyword evidence="4 6" id="KW-1133">Transmembrane helix</keyword>
<dbReference type="STRING" id="47678.ERS852494_01750"/>
<dbReference type="InterPro" id="IPR050250">
    <property type="entry name" value="Macrolide_Exporter_MacB"/>
</dbReference>
<dbReference type="Proteomes" id="UP000284431">
    <property type="component" value="Unassembled WGS sequence"/>
</dbReference>
<dbReference type="Proteomes" id="UP000491168">
    <property type="component" value="Unassembled WGS sequence"/>
</dbReference>
<dbReference type="PROSITE" id="PS51257">
    <property type="entry name" value="PROKAR_LIPOPROTEIN"/>
    <property type="match status" value="1"/>
</dbReference>
<accession>A0A174L6Q3</accession>
<evidence type="ECO:0000256" key="2">
    <source>
        <dbReference type="ARBA" id="ARBA00022475"/>
    </source>
</evidence>
<dbReference type="Proteomes" id="UP000095725">
    <property type="component" value="Unassembled WGS sequence"/>
</dbReference>
<evidence type="ECO:0000256" key="1">
    <source>
        <dbReference type="ARBA" id="ARBA00004651"/>
    </source>
</evidence>
<gene>
    <name evidence="12" type="ORF">DXA49_10240</name>
    <name evidence="9" type="ORF">ERS852494_01750</name>
    <name evidence="10" type="ORF">ERS852558_02232</name>
    <name evidence="11" type="ORF">F2Y35_06755</name>
</gene>
<reference evidence="12 15" key="2">
    <citation type="submission" date="2018-08" db="EMBL/GenBank/DDBJ databases">
        <title>A genome reference for cultivated species of the human gut microbiota.</title>
        <authorList>
            <person name="Zou Y."/>
            <person name="Xue W."/>
            <person name="Luo G."/>
        </authorList>
    </citation>
    <scope>NUCLEOTIDE SEQUENCE [LARGE SCALE GENOMIC DNA]</scope>
    <source>
        <strain evidence="12 15">OF02-6LB</strain>
    </source>
</reference>
<evidence type="ECO:0000313" key="9">
    <source>
        <dbReference type="EMBL" id="CUP20294.1"/>
    </source>
</evidence>
<dbReference type="InterPro" id="IPR003838">
    <property type="entry name" value="ABC3_permease_C"/>
</dbReference>
<organism evidence="9 13">
    <name type="scientific">Bacteroides caccae</name>
    <dbReference type="NCBI Taxonomy" id="47678"/>
    <lineage>
        <taxon>Bacteria</taxon>
        <taxon>Pseudomonadati</taxon>
        <taxon>Bacteroidota</taxon>
        <taxon>Bacteroidia</taxon>
        <taxon>Bacteroidales</taxon>
        <taxon>Bacteroidaceae</taxon>
        <taxon>Bacteroides</taxon>
    </lineage>
</organism>
<keyword evidence="5 6" id="KW-0472">Membrane</keyword>
<dbReference type="EMBL" id="QSCS01000013">
    <property type="protein sequence ID" value="RGY25943.1"/>
    <property type="molecule type" value="Genomic_DNA"/>
</dbReference>
<sequence length="792" mass="90086">MKTLKYAVRFLLRAKSYTTINLLGLTLSLACCIILSRYIYRETTVDMHCIDRNQVYGVQVSFDGNRVLSKAEIGKRDSTYIDDNVILTRSSVILLENDYVDYQTNRFSVHALIADNAYFRLFPYQVLQGEISLEAPESALLMEDFAKKLFGKENPLGKVLRFSNGKDIKVTGILKKPVNKQTFNFDIVLSHAFSTDWGRMPLEFIQFTSEKAVEQANQIGSYPRFINQDSRFGDVRKYTFSLIPISQMYWEQALLYQTGPSMLVSGNRSHLFILGGICLLILFAGIINFINLYSVLMVKRGRTYNLRKVFGASGNTLFTQIFTENVLLIAVSIVFAWFIVEITSVFVSHLLDSRIVYTKFDWILSISILIFLSLTVSLYSHIKCQRSLPAVALKALGTDKRSIRFRMIFLFVQYVVTFLLVLLSIYFNKQFNLMLQTDPGFRTKDIIQANMIYESNDYSSYTSETVNQRKERVLAIDQLIDNCPDIQSWTTGFYSILGFDYSAGFRNAKGELVTLNQSYVTDSFFKLFEIPFIEGDLSEADKEQGGEIIVVNRAALAALGYTSCKGATIINEQMRKIKPDLQAQPIGAVIEDYYDRHVGLGARPMVFIVNKRLKGDYYQIACYPGKTQVVINYLKDIQKKVYGTEDFKYSLLDDDVAALYKNDRRIAMVYAIFACIGIIIICLGLFGISLFDIRQRYREIAIRKVNGALVKDLYLLLGCKYLVVLGSAFAVSIPLSCYLIYQYTKALVIKAPLSMNVFLIALLVVSCISLGTLCWQIKKASRIDPAKIMKIE</sequence>
<evidence type="ECO:0000259" key="7">
    <source>
        <dbReference type="Pfam" id="PF02687"/>
    </source>
</evidence>
<dbReference type="PANTHER" id="PTHR30572:SF18">
    <property type="entry name" value="ABC-TYPE MACROLIDE FAMILY EXPORT SYSTEM PERMEASE COMPONENT 2"/>
    <property type="match status" value="1"/>
</dbReference>
<evidence type="ECO:0000256" key="6">
    <source>
        <dbReference type="SAM" id="Phobius"/>
    </source>
</evidence>
<evidence type="ECO:0000313" key="10">
    <source>
        <dbReference type="EMBL" id="CUQ22359.1"/>
    </source>
</evidence>
<evidence type="ECO:0000313" key="11">
    <source>
        <dbReference type="EMBL" id="KAA5493396.1"/>
    </source>
</evidence>
<dbReference type="GO" id="GO:0005886">
    <property type="term" value="C:plasma membrane"/>
    <property type="evidence" value="ECO:0007669"/>
    <property type="project" value="UniProtKB-SubCell"/>
</dbReference>
<evidence type="ECO:0000313" key="12">
    <source>
        <dbReference type="EMBL" id="RGY25943.1"/>
    </source>
</evidence>
<feature type="transmembrane region" description="Helical" evidence="6">
    <location>
        <begin position="403"/>
        <end position="427"/>
    </location>
</feature>
<feature type="transmembrane region" description="Helical" evidence="6">
    <location>
        <begin position="713"/>
        <end position="741"/>
    </location>
</feature>
<feature type="transmembrane region" description="Helical" evidence="6">
    <location>
        <begin position="271"/>
        <end position="296"/>
    </location>
</feature>
<feature type="transmembrane region" description="Helical" evidence="6">
    <location>
        <begin position="668"/>
        <end position="693"/>
    </location>
</feature>
<dbReference type="PANTHER" id="PTHR30572">
    <property type="entry name" value="MEMBRANE COMPONENT OF TRANSPORTER-RELATED"/>
    <property type="match status" value="1"/>
</dbReference>
<evidence type="ECO:0000313" key="13">
    <source>
        <dbReference type="Proteomes" id="UP000095657"/>
    </source>
</evidence>
<keyword evidence="2" id="KW-1003">Cell membrane</keyword>
<evidence type="ECO:0000313" key="15">
    <source>
        <dbReference type="Proteomes" id="UP000284431"/>
    </source>
</evidence>
<dbReference type="Pfam" id="PF12704">
    <property type="entry name" value="MacB_PCD"/>
    <property type="match status" value="1"/>
</dbReference>
<dbReference type="EMBL" id="CZBL01000008">
    <property type="protein sequence ID" value="CUQ22359.1"/>
    <property type="molecule type" value="Genomic_DNA"/>
</dbReference>
<evidence type="ECO:0000256" key="4">
    <source>
        <dbReference type="ARBA" id="ARBA00022989"/>
    </source>
</evidence>
<evidence type="ECO:0000313" key="16">
    <source>
        <dbReference type="Proteomes" id="UP000491168"/>
    </source>
</evidence>
<dbReference type="AlphaFoldDB" id="A0A174L6Q3"/>
<dbReference type="Proteomes" id="UP000095657">
    <property type="component" value="Unassembled WGS sequence"/>
</dbReference>
<dbReference type="Pfam" id="PF02687">
    <property type="entry name" value="FtsX"/>
    <property type="match status" value="2"/>
</dbReference>
<dbReference type="EMBL" id="VVYF01000006">
    <property type="protein sequence ID" value="KAA5493396.1"/>
    <property type="molecule type" value="Genomic_DNA"/>
</dbReference>
<feature type="domain" description="ABC3 transporter permease C-terminal" evidence="7">
    <location>
        <begin position="672"/>
        <end position="785"/>
    </location>
</feature>
<feature type="transmembrane region" description="Helical" evidence="6">
    <location>
        <begin position="360"/>
        <end position="382"/>
    </location>
</feature>
<dbReference type="EMBL" id="CZAI01000003">
    <property type="protein sequence ID" value="CUP20294.1"/>
    <property type="molecule type" value="Genomic_DNA"/>
</dbReference>
<evidence type="ECO:0000256" key="5">
    <source>
        <dbReference type="ARBA" id="ARBA00023136"/>
    </source>
</evidence>
<proteinExistence type="predicted"/>
<evidence type="ECO:0000259" key="8">
    <source>
        <dbReference type="Pfam" id="PF12704"/>
    </source>
</evidence>